<dbReference type="AlphaFoldDB" id="A0A5J5EV22"/>
<dbReference type="GO" id="GO:0005829">
    <property type="term" value="C:cytosol"/>
    <property type="evidence" value="ECO:0007669"/>
    <property type="project" value="TreeGrafter"/>
</dbReference>
<dbReference type="Gene3D" id="2.40.160.120">
    <property type="match status" value="1"/>
</dbReference>
<comment type="caution">
    <text evidence="4">The sequence shown here is derived from an EMBL/GenBank/DDBJ whole genome shotgun (WGS) entry which is preliminary data.</text>
</comment>
<dbReference type="InParanoid" id="A0A5J5EV22"/>
<reference evidence="4 5" key="1">
    <citation type="submission" date="2019-09" db="EMBL/GenBank/DDBJ databases">
        <title>Draft genome of the ectomycorrhizal ascomycete Sphaerosporella brunnea.</title>
        <authorList>
            <consortium name="DOE Joint Genome Institute"/>
            <person name="Benucci G.M."/>
            <person name="Marozzi G."/>
            <person name="Antonielli L."/>
            <person name="Sanchez S."/>
            <person name="Marco P."/>
            <person name="Wang X."/>
            <person name="Falini L.B."/>
            <person name="Barry K."/>
            <person name="Haridas S."/>
            <person name="Lipzen A."/>
            <person name="Labutti K."/>
            <person name="Grigoriev I.V."/>
            <person name="Murat C."/>
            <person name="Martin F."/>
            <person name="Albertini E."/>
            <person name="Donnini D."/>
            <person name="Bonito G."/>
        </authorList>
    </citation>
    <scope>NUCLEOTIDE SEQUENCE [LARGE SCALE GENOMIC DNA]</scope>
    <source>
        <strain evidence="4 5">Sb_GMNB300</strain>
    </source>
</reference>
<dbReference type="Gene3D" id="6.10.250.1430">
    <property type="match status" value="1"/>
</dbReference>
<evidence type="ECO:0000256" key="1">
    <source>
        <dbReference type="ARBA" id="ARBA00008842"/>
    </source>
</evidence>
<comment type="similarity">
    <text evidence="1 2">Belongs to the OSBP family.</text>
</comment>
<dbReference type="SUPFAM" id="SSF144000">
    <property type="entry name" value="Oxysterol-binding protein-like"/>
    <property type="match status" value="1"/>
</dbReference>
<dbReference type="InterPro" id="IPR018494">
    <property type="entry name" value="Oxysterol-bd_CS"/>
</dbReference>
<gene>
    <name evidence="4" type="ORF">FN846DRAFT_31848</name>
</gene>
<dbReference type="GO" id="GO:0008142">
    <property type="term" value="F:oxysterol binding"/>
    <property type="evidence" value="ECO:0007669"/>
    <property type="project" value="TreeGrafter"/>
</dbReference>
<evidence type="ECO:0000256" key="3">
    <source>
        <dbReference type="SAM" id="MobiDB-lite"/>
    </source>
</evidence>
<accession>A0A5J5EV22</accession>
<dbReference type="InterPro" id="IPR037239">
    <property type="entry name" value="OSBP_sf"/>
</dbReference>
<dbReference type="PANTHER" id="PTHR10972:SF184">
    <property type="entry name" value="OXYSTEROL-BINDING PROTEIN HOMOLOG 4-RELATED"/>
    <property type="match status" value="1"/>
</dbReference>
<dbReference type="FunCoup" id="A0A5J5EV22">
    <property type="interactions" value="89"/>
</dbReference>
<dbReference type="Gene3D" id="1.10.287.2720">
    <property type="match status" value="1"/>
</dbReference>
<dbReference type="EMBL" id="VXIS01000108">
    <property type="protein sequence ID" value="KAA8904491.1"/>
    <property type="molecule type" value="Genomic_DNA"/>
</dbReference>
<dbReference type="FunFam" id="2.40.160.120:FF:000010">
    <property type="entry name" value="Oxysterol-binding protein homolog 4"/>
    <property type="match status" value="1"/>
</dbReference>
<feature type="region of interest" description="Disordered" evidence="3">
    <location>
        <begin position="316"/>
        <end position="346"/>
    </location>
</feature>
<dbReference type="Gene3D" id="3.30.70.3490">
    <property type="match status" value="1"/>
</dbReference>
<dbReference type="InterPro" id="IPR000648">
    <property type="entry name" value="Oxysterol-bd"/>
</dbReference>
<protein>
    <recommendedName>
        <fullName evidence="6">Oxysterol-binding protein</fullName>
    </recommendedName>
</protein>
<evidence type="ECO:0008006" key="6">
    <source>
        <dbReference type="Google" id="ProtNLM"/>
    </source>
</evidence>
<organism evidence="4 5">
    <name type="scientific">Sphaerosporella brunnea</name>
    <dbReference type="NCBI Taxonomy" id="1250544"/>
    <lineage>
        <taxon>Eukaryota</taxon>
        <taxon>Fungi</taxon>
        <taxon>Dikarya</taxon>
        <taxon>Ascomycota</taxon>
        <taxon>Pezizomycotina</taxon>
        <taxon>Pezizomycetes</taxon>
        <taxon>Pezizales</taxon>
        <taxon>Pyronemataceae</taxon>
        <taxon>Sphaerosporella</taxon>
    </lineage>
</organism>
<dbReference type="FunFam" id="1.10.287.2720:FF:000003">
    <property type="entry name" value="Oxysterol binding protein"/>
    <property type="match status" value="1"/>
</dbReference>
<proteinExistence type="inferred from homology"/>
<evidence type="ECO:0000313" key="4">
    <source>
        <dbReference type="EMBL" id="KAA8904491.1"/>
    </source>
</evidence>
<evidence type="ECO:0000313" key="5">
    <source>
        <dbReference type="Proteomes" id="UP000326924"/>
    </source>
</evidence>
<sequence length="400" mass="44755">MSNNNNKEEGAAVPPAAKSSWGPFLKSIASFNGDLASLTAPPFILSSTSLTEYSGYWAEHPELFIAPAKEKDAAKRALLVLKWFLSTLKQQYSSRNEKLGSEKKPLNPFLGELFLGVWKDESGVIGETKLISEQVSHHPPVTAYAIINEKYGVKLEGYNGQKASFSKGTINVKQVGHAIYHLKEFDEHYLITLPSLHIEGIVYGSPYVELNKSTTITSSSGYVATIDYSGKGWISGKKNSFTATLTKEGGKDVLYTIDGQWNDKFTVKDGKSKSEVDSYNAKITKTTPLYIAPIEEQDPLESRRAWQKVQDAIGRGDLETTGAEKSKIENEQREMRKREKEEGREWERRYFSRVEEDPVFTKLAAKREITAEADKTSGIWVFDEEKYKKLLASPAPSEES</sequence>
<dbReference type="PANTHER" id="PTHR10972">
    <property type="entry name" value="OXYSTEROL-BINDING PROTEIN-RELATED"/>
    <property type="match status" value="1"/>
</dbReference>
<dbReference type="OrthoDB" id="14833at2759"/>
<dbReference type="Pfam" id="PF01237">
    <property type="entry name" value="Oxysterol_BP"/>
    <property type="match status" value="1"/>
</dbReference>
<dbReference type="Proteomes" id="UP000326924">
    <property type="component" value="Unassembled WGS sequence"/>
</dbReference>
<keyword evidence="5" id="KW-1185">Reference proteome</keyword>
<evidence type="ECO:0000256" key="2">
    <source>
        <dbReference type="RuleBase" id="RU003844"/>
    </source>
</evidence>
<dbReference type="GO" id="GO:0016020">
    <property type="term" value="C:membrane"/>
    <property type="evidence" value="ECO:0007669"/>
    <property type="project" value="TreeGrafter"/>
</dbReference>
<name>A0A5J5EV22_9PEZI</name>
<dbReference type="PROSITE" id="PS01013">
    <property type="entry name" value="OSBP"/>
    <property type="match status" value="1"/>
</dbReference>
<dbReference type="GO" id="GO:0120009">
    <property type="term" value="P:intermembrane lipid transfer"/>
    <property type="evidence" value="ECO:0007669"/>
    <property type="project" value="UniProtKB-ARBA"/>
</dbReference>